<dbReference type="PANTHER" id="PTHR28055:SF1">
    <property type="entry name" value="ALTERED INHERITANCE OF MITOCHONDRIA PROTEIN 41, MITOCHONDRIAL"/>
    <property type="match status" value="1"/>
</dbReference>
<dbReference type="SUPFAM" id="SSF89095">
    <property type="entry name" value="GatB/YqeY motif"/>
    <property type="match status" value="1"/>
</dbReference>
<comment type="caution">
    <text evidence="2">The sequence shown here is derived from an EMBL/GenBank/DDBJ whole genome shotgun (WGS) entry which is preliminary data.</text>
</comment>
<accession>A0A844FHT1</accession>
<dbReference type="OrthoDB" id="9794041at2"/>
<protein>
    <submittedName>
        <fullName evidence="2">GatB/YqeY domain-containing protein</fullName>
    </submittedName>
</protein>
<dbReference type="EMBL" id="VULR01000009">
    <property type="protein sequence ID" value="MSS43633.1"/>
    <property type="molecule type" value="Genomic_DNA"/>
</dbReference>
<dbReference type="RefSeq" id="WP_154484311.1">
    <property type="nucleotide sequence ID" value="NZ_JAJBNW010000021.1"/>
</dbReference>
<reference evidence="1" key="2">
    <citation type="submission" date="2022-01" db="EMBL/GenBank/DDBJ databases">
        <title>Collection of gut derived symbiotic bacterial strains cultured from healthy donors.</title>
        <authorList>
            <person name="Lin H."/>
            <person name="Kohout C."/>
            <person name="Waligurski E."/>
            <person name="Pamer E.G."/>
        </authorList>
    </citation>
    <scope>NUCLEOTIDE SEQUENCE</scope>
    <source>
        <strain evidence="1">MSK.14.39</strain>
    </source>
</reference>
<sequence length="147" mass="17057">MSLKKSLMEDLKTSMKNKDTLRKNTITMVRAGIKQKEVDERRELDDEDIMDIIAKQLKEKRNAIKEFDRGGRKDLVEQTEKEMEILLKYLPEQLTEEEVEEIVKAVIEEVDAKSMKDMGIIMKNVMPKIKGRADGSVVNKVAKKYLK</sequence>
<evidence type="ECO:0000313" key="2">
    <source>
        <dbReference type="EMBL" id="MSS43633.1"/>
    </source>
</evidence>
<dbReference type="PANTHER" id="PTHR28055">
    <property type="entry name" value="ALTERED INHERITANCE OF MITOCHONDRIA PROTEIN 41, MITOCHONDRIAL"/>
    <property type="match status" value="1"/>
</dbReference>
<dbReference type="InterPro" id="IPR003789">
    <property type="entry name" value="Asn/Gln_tRNA_amidoTrase-B-like"/>
</dbReference>
<dbReference type="Proteomes" id="UP000462760">
    <property type="component" value="Unassembled WGS sequence"/>
</dbReference>
<proteinExistence type="predicted"/>
<dbReference type="Gene3D" id="1.10.1510.10">
    <property type="entry name" value="Uncharacterised protein YqeY/AIM41 PF09424, N-terminal domain"/>
    <property type="match status" value="1"/>
</dbReference>
<evidence type="ECO:0000313" key="1">
    <source>
        <dbReference type="EMBL" id="MCG4565041.1"/>
    </source>
</evidence>
<dbReference type="InterPro" id="IPR042184">
    <property type="entry name" value="YqeY/Aim41_N"/>
</dbReference>
<dbReference type="GO" id="GO:0016884">
    <property type="term" value="F:carbon-nitrogen ligase activity, with glutamine as amido-N-donor"/>
    <property type="evidence" value="ECO:0007669"/>
    <property type="project" value="InterPro"/>
</dbReference>
<reference evidence="2 3" key="1">
    <citation type="submission" date="2019-08" db="EMBL/GenBank/DDBJ databases">
        <title>In-depth cultivation of the pig gut microbiome towards novel bacterial diversity and tailored functional studies.</title>
        <authorList>
            <person name="Wylensek D."/>
            <person name="Hitch T.C.A."/>
            <person name="Clavel T."/>
        </authorList>
    </citation>
    <scope>NUCLEOTIDE SEQUENCE [LARGE SCALE GENOMIC DNA]</scope>
    <source>
        <strain evidence="2 3">Med78-601-WT-4W-RMD-3</strain>
    </source>
</reference>
<name>A0A844FHT1_9FIRM</name>
<evidence type="ECO:0000313" key="3">
    <source>
        <dbReference type="Proteomes" id="UP000462760"/>
    </source>
</evidence>
<dbReference type="Proteomes" id="UP001108123">
    <property type="component" value="Unassembled WGS sequence"/>
</dbReference>
<dbReference type="InterPro" id="IPR019004">
    <property type="entry name" value="YqeY/Aim41"/>
</dbReference>
<keyword evidence="4" id="KW-1185">Reference proteome</keyword>
<dbReference type="Gene3D" id="1.10.10.410">
    <property type="match status" value="1"/>
</dbReference>
<gene>
    <name evidence="2" type="ORF">FYJ27_07825</name>
    <name evidence="1" type="ORF">L0P62_06230</name>
</gene>
<dbReference type="Pfam" id="PF09424">
    <property type="entry name" value="YqeY"/>
    <property type="match status" value="1"/>
</dbReference>
<evidence type="ECO:0000313" key="4">
    <source>
        <dbReference type="Proteomes" id="UP001108123"/>
    </source>
</evidence>
<dbReference type="EMBL" id="JAKNID010000018">
    <property type="protein sequence ID" value="MCG4565041.1"/>
    <property type="molecule type" value="Genomic_DNA"/>
</dbReference>
<dbReference type="InterPro" id="IPR023168">
    <property type="entry name" value="GatB_Yqey_C_2"/>
</dbReference>
<dbReference type="AlphaFoldDB" id="A0A844FHT1"/>
<organism evidence="2 3">
    <name type="scientific">Anaerosalibacter bizertensis</name>
    <dbReference type="NCBI Taxonomy" id="932217"/>
    <lineage>
        <taxon>Bacteria</taxon>
        <taxon>Bacillati</taxon>
        <taxon>Bacillota</taxon>
        <taxon>Tissierellia</taxon>
        <taxon>Tissierellales</taxon>
        <taxon>Sporanaerobacteraceae</taxon>
        <taxon>Anaerosalibacter</taxon>
    </lineage>
</organism>